<dbReference type="EMBL" id="JAAGWY010000001">
    <property type="protein sequence ID" value="NEN05600.1"/>
    <property type="molecule type" value="Genomic_DNA"/>
</dbReference>
<keyword evidence="1" id="KW-0805">Transcription regulation</keyword>
<organism evidence="6 7">
    <name type="scientific">Leifsonia tongyongensis</name>
    <dbReference type="NCBI Taxonomy" id="1268043"/>
    <lineage>
        <taxon>Bacteria</taxon>
        <taxon>Bacillati</taxon>
        <taxon>Actinomycetota</taxon>
        <taxon>Actinomycetes</taxon>
        <taxon>Micrococcales</taxon>
        <taxon>Microbacteriaceae</taxon>
        <taxon>Leifsonia</taxon>
    </lineage>
</organism>
<dbReference type="SUPFAM" id="SSF47413">
    <property type="entry name" value="lambda repressor-like DNA-binding domains"/>
    <property type="match status" value="1"/>
</dbReference>
<evidence type="ECO:0000256" key="3">
    <source>
        <dbReference type="ARBA" id="ARBA00023163"/>
    </source>
</evidence>
<dbReference type="GO" id="GO:0003700">
    <property type="term" value="F:DNA-binding transcription factor activity"/>
    <property type="evidence" value="ECO:0007669"/>
    <property type="project" value="TreeGrafter"/>
</dbReference>
<evidence type="ECO:0000259" key="5">
    <source>
        <dbReference type="PROSITE" id="PS50932"/>
    </source>
</evidence>
<evidence type="ECO:0000313" key="6">
    <source>
        <dbReference type="EMBL" id="NEN05600.1"/>
    </source>
</evidence>
<gene>
    <name evidence="6" type="ORF">G3T36_06910</name>
</gene>
<sequence length="373" mass="39519">MVSSSVKDVAALAHVSIGTVSNVLNRPEIVAPETVERVMAAMEKLSYVRNEAARQLRVGQSHAVGLIALSGSNPFFTEVTAAAEDAAAKAGFSVIAGTSDRKKERENGYLNLFEELRVRGVLITPVGSIEARLRRMRDRGISAVLVDRVSTDLSFSSVSVDDVAGGSLAATHLIESGRRRIAFVGGPQQIRQVSDRLRGARQVVAPHPEVTLEVITLDALTVQDGLAAGLAIARRPRSARPDAIFAANDLLAIGLLQGLFMQGGIAIPDEIALVGYDDIQFAGASVVPLTSVRQPSRLIGESAVNLLLAEADDPDRATEQIVYQPELVVRASSSSQFDASTLLSEIADDEPTAEPTTEPTVKATVKATVEPAL</sequence>
<feature type="region of interest" description="Disordered" evidence="4">
    <location>
        <begin position="344"/>
        <end position="373"/>
    </location>
</feature>
<evidence type="ECO:0000256" key="1">
    <source>
        <dbReference type="ARBA" id="ARBA00023015"/>
    </source>
</evidence>
<dbReference type="PROSITE" id="PS50932">
    <property type="entry name" value="HTH_LACI_2"/>
    <property type="match status" value="1"/>
</dbReference>
<dbReference type="RefSeq" id="WP_163288792.1">
    <property type="nucleotide sequence ID" value="NZ_JAAGWY010000001.1"/>
</dbReference>
<name>A0A6L9XVZ8_9MICO</name>
<dbReference type="Pfam" id="PF00356">
    <property type="entry name" value="LacI"/>
    <property type="match status" value="1"/>
</dbReference>
<dbReference type="CDD" id="cd01392">
    <property type="entry name" value="HTH_LacI"/>
    <property type="match status" value="1"/>
</dbReference>
<feature type="domain" description="HTH lacI-type" evidence="5">
    <location>
        <begin position="4"/>
        <end position="58"/>
    </location>
</feature>
<accession>A0A6L9XVZ8</accession>
<dbReference type="GO" id="GO:0000976">
    <property type="term" value="F:transcription cis-regulatory region binding"/>
    <property type="evidence" value="ECO:0007669"/>
    <property type="project" value="TreeGrafter"/>
</dbReference>
<comment type="caution">
    <text evidence="6">The sequence shown here is derived from an EMBL/GenBank/DDBJ whole genome shotgun (WGS) entry which is preliminary data.</text>
</comment>
<dbReference type="SMART" id="SM00354">
    <property type="entry name" value="HTH_LACI"/>
    <property type="match status" value="1"/>
</dbReference>
<evidence type="ECO:0000313" key="7">
    <source>
        <dbReference type="Proteomes" id="UP000474967"/>
    </source>
</evidence>
<dbReference type="Pfam" id="PF13377">
    <property type="entry name" value="Peripla_BP_3"/>
    <property type="match status" value="1"/>
</dbReference>
<dbReference type="PANTHER" id="PTHR30146:SF109">
    <property type="entry name" value="HTH-TYPE TRANSCRIPTIONAL REGULATOR GALS"/>
    <property type="match status" value="1"/>
</dbReference>
<dbReference type="PANTHER" id="PTHR30146">
    <property type="entry name" value="LACI-RELATED TRANSCRIPTIONAL REPRESSOR"/>
    <property type="match status" value="1"/>
</dbReference>
<evidence type="ECO:0000256" key="2">
    <source>
        <dbReference type="ARBA" id="ARBA00023125"/>
    </source>
</evidence>
<dbReference type="Gene3D" id="1.10.260.40">
    <property type="entry name" value="lambda repressor-like DNA-binding domains"/>
    <property type="match status" value="1"/>
</dbReference>
<protein>
    <submittedName>
        <fullName evidence="6">LacI family transcriptional regulator</fullName>
    </submittedName>
</protein>
<dbReference type="Proteomes" id="UP000474967">
    <property type="component" value="Unassembled WGS sequence"/>
</dbReference>
<dbReference type="InterPro" id="IPR046335">
    <property type="entry name" value="LacI/GalR-like_sensor"/>
</dbReference>
<dbReference type="AlphaFoldDB" id="A0A6L9XVZ8"/>
<proteinExistence type="predicted"/>
<dbReference type="Gene3D" id="3.40.50.2300">
    <property type="match status" value="2"/>
</dbReference>
<keyword evidence="2" id="KW-0238">DNA-binding</keyword>
<keyword evidence="7" id="KW-1185">Reference proteome</keyword>
<feature type="compositionally biased region" description="Low complexity" evidence="4">
    <location>
        <begin position="353"/>
        <end position="373"/>
    </location>
</feature>
<evidence type="ECO:0000256" key="4">
    <source>
        <dbReference type="SAM" id="MobiDB-lite"/>
    </source>
</evidence>
<keyword evidence="3" id="KW-0804">Transcription</keyword>
<dbReference type="InterPro" id="IPR000843">
    <property type="entry name" value="HTH_LacI"/>
</dbReference>
<dbReference type="PROSITE" id="PS00356">
    <property type="entry name" value="HTH_LACI_1"/>
    <property type="match status" value="1"/>
</dbReference>
<dbReference type="InterPro" id="IPR028082">
    <property type="entry name" value="Peripla_BP_I"/>
</dbReference>
<dbReference type="InterPro" id="IPR010982">
    <property type="entry name" value="Lambda_DNA-bd_dom_sf"/>
</dbReference>
<dbReference type="SUPFAM" id="SSF53822">
    <property type="entry name" value="Periplasmic binding protein-like I"/>
    <property type="match status" value="1"/>
</dbReference>
<reference evidence="6 7" key="1">
    <citation type="journal article" date="2014" name="J. Microbiol.">
        <title>Diaminobutyricibacter tongyongensis gen. nov., sp. nov. and Homoserinibacter gongjuensis gen. nov., sp. nov. belong to the family Microbacteriaceae.</title>
        <authorList>
            <person name="Kim S.J."/>
            <person name="Ahn J.H."/>
            <person name="Weon H.Y."/>
            <person name="Hamada M."/>
            <person name="Suzuki K."/>
            <person name="Kwon S.W."/>
        </authorList>
    </citation>
    <scope>NUCLEOTIDE SEQUENCE [LARGE SCALE GENOMIC DNA]</scope>
    <source>
        <strain evidence="6 7">NBRC 108724</strain>
    </source>
</reference>